<gene>
    <name evidence="2" type="primary">cox1-I1</name>
</gene>
<proteinExistence type="predicted"/>
<dbReference type="PANTHER" id="PTHR36181:SF2">
    <property type="entry name" value="INTRON-ENCODED ENDONUCLEASE AI3-RELATED"/>
    <property type="match status" value="1"/>
</dbReference>
<feature type="domain" description="Homing endonuclease LAGLIDADG" evidence="1">
    <location>
        <begin position="81"/>
        <end position="180"/>
    </location>
</feature>
<dbReference type="VEuPathDB" id="FungiDB:CM_00220W"/>
<organism evidence="2">
    <name type="scientific">Candida albicans</name>
    <name type="common">Yeast</name>
    <dbReference type="NCBI Taxonomy" id="5476"/>
    <lineage>
        <taxon>Eukaryota</taxon>
        <taxon>Fungi</taxon>
        <taxon>Dikarya</taxon>
        <taxon>Ascomycota</taxon>
        <taxon>Saccharomycotina</taxon>
        <taxon>Pichiomycetes</taxon>
        <taxon>Debaryomycetaceae</taxon>
        <taxon>Candida/Lodderomyces clade</taxon>
        <taxon>Candida</taxon>
    </lineage>
</organism>
<evidence type="ECO:0000259" key="1">
    <source>
        <dbReference type="Pfam" id="PF00961"/>
    </source>
</evidence>
<dbReference type="InterPro" id="IPR051289">
    <property type="entry name" value="LAGLIDADG_Endonuclease"/>
</dbReference>
<keyword evidence="2" id="KW-0496">Mitochondrion</keyword>
<keyword evidence="2" id="KW-0378">Hydrolase</keyword>
<reference evidence="2" key="1">
    <citation type="submission" date="2013-04" db="EMBL/GenBank/DDBJ databases">
        <authorList>
            <person name="Fricova D."/>
            <person name="Brejova B."/>
            <person name="Nosek J."/>
        </authorList>
    </citation>
    <scope>NUCLEOTIDE SEQUENCE</scope>
    <source>
        <strain evidence="2">CBS 562</strain>
    </source>
</reference>
<dbReference type="InterPro" id="IPR004860">
    <property type="entry name" value="LAGLIDADG_dom"/>
</dbReference>
<keyword evidence="2" id="KW-0255">Endonuclease</keyword>
<geneLocation type="mitochondrion" evidence="2"/>
<dbReference type="EMBL" id="KC993188">
    <property type="protein sequence ID" value="AGS44337.1"/>
    <property type="molecule type" value="Genomic_DNA"/>
</dbReference>
<evidence type="ECO:0000313" key="2">
    <source>
        <dbReference type="EMBL" id="AGS44337.1"/>
    </source>
</evidence>
<dbReference type="SUPFAM" id="SSF55608">
    <property type="entry name" value="Homing endonucleases"/>
    <property type="match status" value="2"/>
</dbReference>
<dbReference type="Gene3D" id="3.10.28.10">
    <property type="entry name" value="Homing endonucleases"/>
    <property type="match status" value="2"/>
</dbReference>
<accession>S5TFV5</accession>
<dbReference type="PANTHER" id="PTHR36181">
    <property type="entry name" value="INTRON-ENCODED ENDONUCLEASE AI3-RELATED"/>
    <property type="match status" value="1"/>
</dbReference>
<protein>
    <submittedName>
        <fullName evidence="2">Putative LAGLIDADG endonuclease</fullName>
    </submittedName>
</protein>
<keyword evidence="2" id="KW-0540">Nuclease</keyword>
<dbReference type="GO" id="GO:0005739">
    <property type="term" value="C:mitochondrion"/>
    <property type="evidence" value="ECO:0007669"/>
    <property type="project" value="UniProtKB-ARBA"/>
</dbReference>
<dbReference type="InterPro" id="IPR027434">
    <property type="entry name" value="Homing_endonucl"/>
</dbReference>
<name>S5TFV5_CANAX</name>
<dbReference type="Pfam" id="PF00961">
    <property type="entry name" value="LAGLIDADG_1"/>
    <property type="match status" value="2"/>
</dbReference>
<feature type="non-terminal residue" evidence="2">
    <location>
        <position position="1"/>
    </location>
</feature>
<sequence length="366" mass="42507">KIKLFEKISFDAWKTLFNYIKSIIRYSYLSTVIILIIAWGSHACTPDQRSGLHQRLNMIIHKRYKSKVNNRNNIINKEKWLVGLTDGIGTFNIDITPHGIEDPVRVPKVRFSYTINVPRHNIQLLYKIKSILGAGNIIKDTFKCKYIISNKKHLINIILPLFDKYPLLTYKYNRYKVFRESIIRYMDETKSIGDRISSIQIMCKASSANAEEASPVWDNVNPNSLNHINHIISKSWLIGYIETQGKVSIINKTNKLVHRFSISTKRDPIILNALKRIFHISASVKYGNGLYSLDTTNNRSIHNIIEYFITRDHTILFLGMINLEFSIWKRSYYKYKNKPLALAKAQSLILKIHNPKPHLCGVDPYV</sequence>
<feature type="domain" description="Homing endonuclease LAGLIDADG" evidence="1">
    <location>
        <begin position="237"/>
        <end position="308"/>
    </location>
</feature>
<dbReference type="AlphaFoldDB" id="S5TFV5"/>
<dbReference type="GO" id="GO:0004519">
    <property type="term" value="F:endonuclease activity"/>
    <property type="evidence" value="ECO:0007669"/>
    <property type="project" value="UniProtKB-KW"/>
</dbReference>